<dbReference type="CDD" id="cd10719">
    <property type="entry name" value="DnaJ_zf"/>
    <property type="match status" value="1"/>
</dbReference>
<name>A0A1G1L1L5_9BACT</name>
<keyword evidence="9 14" id="KW-0346">Stress response</keyword>
<feature type="zinc finger region" description="CR-type" evidence="15">
    <location>
        <begin position="140"/>
        <end position="218"/>
    </location>
</feature>
<evidence type="ECO:0000256" key="12">
    <source>
        <dbReference type="ARBA" id="ARBA00061004"/>
    </source>
</evidence>
<feature type="binding site" evidence="14">
    <location>
        <position position="209"/>
    </location>
    <ligand>
        <name>Zn(2+)</name>
        <dbReference type="ChEBI" id="CHEBI:29105"/>
        <label>1</label>
    </ligand>
</feature>
<feature type="binding site" evidence="14">
    <location>
        <position position="170"/>
    </location>
    <ligand>
        <name>Zn(2+)</name>
        <dbReference type="ChEBI" id="CHEBI:29105"/>
        <label>2</label>
    </ligand>
</feature>
<evidence type="ECO:0000256" key="11">
    <source>
        <dbReference type="ARBA" id="ARBA00053423"/>
    </source>
</evidence>
<proteinExistence type="inferred from homology"/>
<reference evidence="18 19" key="1">
    <citation type="journal article" date="2016" name="Nat. Commun.">
        <title>Thousands of microbial genomes shed light on interconnected biogeochemical processes in an aquifer system.</title>
        <authorList>
            <person name="Anantharaman K."/>
            <person name="Brown C.T."/>
            <person name="Hug L.A."/>
            <person name="Sharon I."/>
            <person name="Castelle C.J."/>
            <person name="Probst A.J."/>
            <person name="Thomas B.C."/>
            <person name="Singh A."/>
            <person name="Wilkins M.J."/>
            <person name="Karaoz U."/>
            <person name="Brodie E.L."/>
            <person name="Williams K.H."/>
            <person name="Hubbard S.S."/>
            <person name="Banfield J.F."/>
        </authorList>
    </citation>
    <scope>NUCLEOTIDE SEQUENCE [LARGE SCALE GENOMIC DNA]</scope>
</reference>
<evidence type="ECO:0000313" key="19">
    <source>
        <dbReference type="Proteomes" id="UP000178187"/>
    </source>
</evidence>
<dbReference type="InterPro" id="IPR008971">
    <property type="entry name" value="HSP40/DnaJ_pept-bd"/>
</dbReference>
<dbReference type="CDD" id="cd10747">
    <property type="entry name" value="DnaJ_C"/>
    <property type="match status" value="1"/>
</dbReference>
<dbReference type="SUPFAM" id="SSF57938">
    <property type="entry name" value="DnaJ/Hsp40 cysteine-rich domain"/>
    <property type="match status" value="1"/>
</dbReference>
<dbReference type="GO" id="GO:0051082">
    <property type="term" value="F:unfolded protein binding"/>
    <property type="evidence" value="ECO:0007669"/>
    <property type="project" value="UniProtKB-UniRule"/>
</dbReference>
<dbReference type="Pfam" id="PF00226">
    <property type="entry name" value="DnaJ"/>
    <property type="match status" value="1"/>
</dbReference>
<dbReference type="CDD" id="cd06257">
    <property type="entry name" value="DnaJ"/>
    <property type="match status" value="1"/>
</dbReference>
<dbReference type="GO" id="GO:0031072">
    <property type="term" value="F:heat shock protein binding"/>
    <property type="evidence" value="ECO:0007669"/>
    <property type="project" value="InterPro"/>
</dbReference>
<dbReference type="InterPro" id="IPR001305">
    <property type="entry name" value="HSP_DnaJ_Cys-rich_dom"/>
</dbReference>
<keyword evidence="6 14" id="KW-0677">Repeat</keyword>
<dbReference type="GO" id="GO:0009408">
    <property type="term" value="P:response to heat"/>
    <property type="evidence" value="ECO:0007669"/>
    <property type="project" value="InterPro"/>
</dbReference>
<dbReference type="SUPFAM" id="SSF46565">
    <property type="entry name" value="Chaperone J-domain"/>
    <property type="match status" value="1"/>
</dbReference>
<dbReference type="GO" id="GO:0005524">
    <property type="term" value="F:ATP binding"/>
    <property type="evidence" value="ECO:0007669"/>
    <property type="project" value="InterPro"/>
</dbReference>
<organism evidence="18 19">
    <name type="scientific">Candidatus Danuiimicrobium aquiferis</name>
    <dbReference type="NCBI Taxonomy" id="1801832"/>
    <lineage>
        <taxon>Bacteria</taxon>
        <taxon>Pseudomonadati</taxon>
        <taxon>Candidatus Omnitrophota</taxon>
        <taxon>Candidatus Danuiimicrobium</taxon>
    </lineage>
</organism>
<comment type="subunit">
    <text evidence="2 14">Homodimer.</text>
</comment>
<dbReference type="SUPFAM" id="SSF49493">
    <property type="entry name" value="HSP40/DnaJ peptide-binding domain"/>
    <property type="match status" value="2"/>
</dbReference>
<dbReference type="GO" id="GO:0042026">
    <property type="term" value="P:protein refolding"/>
    <property type="evidence" value="ECO:0007669"/>
    <property type="project" value="TreeGrafter"/>
</dbReference>
<dbReference type="GO" id="GO:0006260">
    <property type="term" value="P:DNA replication"/>
    <property type="evidence" value="ECO:0007669"/>
    <property type="project" value="UniProtKB-KW"/>
</dbReference>
<dbReference type="FunFam" id="1.10.287.110:FF:000034">
    <property type="entry name" value="Chaperone protein DnaJ"/>
    <property type="match status" value="1"/>
</dbReference>
<evidence type="ECO:0000256" key="10">
    <source>
        <dbReference type="ARBA" id="ARBA00023186"/>
    </source>
</evidence>
<evidence type="ECO:0000259" key="16">
    <source>
        <dbReference type="PROSITE" id="PS50076"/>
    </source>
</evidence>
<comment type="subcellular location">
    <subcellularLocation>
        <location evidence="1 14">Cytoplasm</location>
    </subcellularLocation>
</comment>
<dbReference type="InterPro" id="IPR036410">
    <property type="entry name" value="HSP_DnaJ_Cys-rich_dom_sf"/>
</dbReference>
<comment type="function">
    <text evidence="11 14">Participates actively in the response to hyperosmotic and heat shock by preventing the aggregation of stress-denatured proteins and by disaggregating proteins, also in an autonomous, DnaK-independent fashion. Unfolded proteins bind initially to DnaJ; upon interaction with the DnaJ-bound protein, DnaK hydrolyzes its bound ATP, resulting in the formation of a stable complex. GrpE releases ADP from DnaK; ATP binding to DnaK triggers the release of the substrate protein, thus completing the reaction cycle. Several rounds of ATP-dependent interactions between DnaJ, DnaK and GrpE are required for fully efficient folding. Also involved, together with DnaK and GrpE, in the DNA replication of plasmids through activation of initiation proteins.</text>
</comment>
<gene>
    <name evidence="14" type="primary">dnaJ</name>
    <name evidence="18" type="ORF">A3G33_01350</name>
</gene>
<keyword evidence="4 14" id="KW-0235">DNA replication</keyword>
<dbReference type="GO" id="GO:0005737">
    <property type="term" value="C:cytoplasm"/>
    <property type="evidence" value="ECO:0007669"/>
    <property type="project" value="UniProtKB-SubCell"/>
</dbReference>
<dbReference type="PROSITE" id="PS51188">
    <property type="entry name" value="ZF_CR"/>
    <property type="match status" value="1"/>
</dbReference>
<dbReference type="PRINTS" id="PR00625">
    <property type="entry name" value="JDOMAIN"/>
</dbReference>
<dbReference type="AlphaFoldDB" id="A0A1G1L1L5"/>
<dbReference type="PANTHER" id="PTHR43096:SF52">
    <property type="entry name" value="DNAJ HOMOLOG 1, MITOCHONDRIAL-RELATED"/>
    <property type="match status" value="1"/>
</dbReference>
<evidence type="ECO:0000259" key="17">
    <source>
        <dbReference type="PROSITE" id="PS51188"/>
    </source>
</evidence>
<keyword evidence="5 14" id="KW-0479">Metal-binding</keyword>
<feature type="binding site" evidence="14">
    <location>
        <position position="156"/>
    </location>
    <ligand>
        <name>Zn(2+)</name>
        <dbReference type="ChEBI" id="CHEBI:29105"/>
        <label>1</label>
    </ligand>
</feature>
<evidence type="ECO:0000256" key="1">
    <source>
        <dbReference type="ARBA" id="ARBA00004496"/>
    </source>
</evidence>
<dbReference type="InterPro" id="IPR002939">
    <property type="entry name" value="DnaJ_C"/>
</dbReference>
<comment type="domain">
    <text evidence="14">The J domain is necessary and sufficient to stimulate DnaK ATPase activity. Zinc center 1 plays an important role in the autonomous, DnaK-independent chaperone activity of DnaJ. Zinc center 2 is essential for interaction with DnaK and for DnaJ activity.</text>
</comment>
<dbReference type="PANTHER" id="PTHR43096">
    <property type="entry name" value="DNAJ HOMOLOG 1, MITOCHONDRIAL-RELATED"/>
    <property type="match status" value="1"/>
</dbReference>
<feature type="binding site" evidence="14">
    <location>
        <position position="195"/>
    </location>
    <ligand>
        <name>Zn(2+)</name>
        <dbReference type="ChEBI" id="CHEBI:29105"/>
        <label>2</label>
    </ligand>
</feature>
<dbReference type="NCBIfam" id="NF008035">
    <property type="entry name" value="PRK10767.1"/>
    <property type="match status" value="1"/>
</dbReference>
<dbReference type="InterPro" id="IPR036869">
    <property type="entry name" value="J_dom_sf"/>
</dbReference>
<comment type="cofactor">
    <cofactor evidence="14">
        <name>Zn(2+)</name>
        <dbReference type="ChEBI" id="CHEBI:29105"/>
    </cofactor>
    <text evidence="14">Binds 2 Zn(2+) ions per monomer.</text>
</comment>
<dbReference type="InterPro" id="IPR012724">
    <property type="entry name" value="DnaJ"/>
</dbReference>
<keyword evidence="3 14" id="KW-0963">Cytoplasm</keyword>
<evidence type="ECO:0000256" key="6">
    <source>
        <dbReference type="ARBA" id="ARBA00022737"/>
    </source>
</evidence>
<feature type="repeat" description="CXXCXGXG motif" evidence="14">
    <location>
        <begin position="153"/>
        <end position="160"/>
    </location>
</feature>
<comment type="caution">
    <text evidence="18">The sequence shown here is derived from an EMBL/GenBank/DDBJ whole genome shotgun (WGS) entry which is preliminary data.</text>
</comment>
<evidence type="ECO:0000256" key="7">
    <source>
        <dbReference type="ARBA" id="ARBA00022771"/>
    </source>
</evidence>
<dbReference type="EMBL" id="MHFR01000016">
    <property type="protein sequence ID" value="OGW99050.1"/>
    <property type="molecule type" value="Genomic_DNA"/>
</dbReference>
<evidence type="ECO:0000256" key="14">
    <source>
        <dbReference type="HAMAP-Rule" id="MF_01152"/>
    </source>
</evidence>
<evidence type="ECO:0000256" key="2">
    <source>
        <dbReference type="ARBA" id="ARBA00011738"/>
    </source>
</evidence>
<evidence type="ECO:0000313" key="18">
    <source>
        <dbReference type="EMBL" id="OGW99050.1"/>
    </source>
</evidence>
<evidence type="ECO:0000256" key="3">
    <source>
        <dbReference type="ARBA" id="ARBA00022490"/>
    </source>
</evidence>
<keyword evidence="10 14" id="KW-0143">Chaperone</keyword>
<dbReference type="HAMAP" id="MF_01152">
    <property type="entry name" value="DnaJ"/>
    <property type="match status" value="1"/>
</dbReference>
<evidence type="ECO:0000256" key="13">
    <source>
        <dbReference type="ARBA" id="ARBA00067609"/>
    </source>
</evidence>
<evidence type="ECO:0000256" key="8">
    <source>
        <dbReference type="ARBA" id="ARBA00022833"/>
    </source>
</evidence>
<dbReference type="Pfam" id="PF00684">
    <property type="entry name" value="DnaJ_CXXCXGXG"/>
    <property type="match status" value="1"/>
</dbReference>
<evidence type="ECO:0000256" key="4">
    <source>
        <dbReference type="ARBA" id="ARBA00022705"/>
    </source>
</evidence>
<dbReference type="FunFam" id="2.10.230.10:FF:000002">
    <property type="entry name" value="Molecular chaperone DnaJ"/>
    <property type="match status" value="1"/>
</dbReference>
<dbReference type="SMART" id="SM00271">
    <property type="entry name" value="DnaJ"/>
    <property type="match status" value="1"/>
</dbReference>
<feature type="binding site" evidence="14">
    <location>
        <position position="192"/>
    </location>
    <ligand>
        <name>Zn(2+)</name>
        <dbReference type="ChEBI" id="CHEBI:29105"/>
        <label>2</label>
    </ligand>
</feature>
<protein>
    <recommendedName>
        <fullName evidence="13 14">Chaperone protein DnaJ</fullName>
    </recommendedName>
</protein>
<feature type="binding site" evidence="14">
    <location>
        <position position="173"/>
    </location>
    <ligand>
        <name>Zn(2+)</name>
        <dbReference type="ChEBI" id="CHEBI:29105"/>
        <label>2</label>
    </ligand>
</feature>
<keyword evidence="8 14" id="KW-0862">Zinc</keyword>
<evidence type="ECO:0000256" key="5">
    <source>
        <dbReference type="ARBA" id="ARBA00022723"/>
    </source>
</evidence>
<comment type="similarity">
    <text evidence="12 14">Belongs to the DnaJ family.</text>
</comment>
<dbReference type="NCBIfam" id="TIGR02349">
    <property type="entry name" value="DnaJ_bact"/>
    <property type="match status" value="1"/>
</dbReference>
<dbReference type="PROSITE" id="PS00636">
    <property type="entry name" value="DNAJ_1"/>
    <property type="match status" value="1"/>
</dbReference>
<dbReference type="Gene3D" id="1.10.287.110">
    <property type="entry name" value="DnaJ domain"/>
    <property type="match status" value="1"/>
</dbReference>
<dbReference type="InterPro" id="IPR018253">
    <property type="entry name" value="DnaJ_domain_CS"/>
</dbReference>
<dbReference type="FunFam" id="2.60.260.20:FF:000004">
    <property type="entry name" value="Molecular chaperone DnaJ"/>
    <property type="match status" value="1"/>
</dbReference>
<dbReference type="GO" id="GO:0008270">
    <property type="term" value="F:zinc ion binding"/>
    <property type="evidence" value="ECO:0007669"/>
    <property type="project" value="UniProtKB-UniRule"/>
</dbReference>
<feature type="binding site" evidence="14">
    <location>
        <position position="206"/>
    </location>
    <ligand>
        <name>Zn(2+)</name>
        <dbReference type="ChEBI" id="CHEBI:29105"/>
        <label>1</label>
    </ligand>
</feature>
<evidence type="ECO:0000256" key="9">
    <source>
        <dbReference type="ARBA" id="ARBA00023016"/>
    </source>
</evidence>
<dbReference type="PROSITE" id="PS50076">
    <property type="entry name" value="DNAJ_2"/>
    <property type="match status" value="1"/>
</dbReference>
<feature type="repeat" description="CXXCXGXG motif" evidence="14">
    <location>
        <begin position="206"/>
        <end position="213"/>
    </location>
</feature>
<feature type="repeat" description="CXXCXGXG motif" evidence="14">
    <location>
        <begin position="170"/>
        <end position="177"/>
    </location>
</feature>
<feature type="repeat" description="CXXCXGXG motif" evidence="14">
    <location>
        <begin position="192"/>
        <end position="199"/>
    </location>
</feature>
<feature type="domain" description="J" evidence="16">
    <location>
        <begin position="9"/>
        <end position="74"/>
    </location>
</feature>
<feature type="domain" description="CR-type" evidence="17">
    <location>
        <begin position="140"/>
        <end position="218"/>
    </location>
</feature>
<feature type="binding site" evidence="14">
    <location>
        <position position="153"/>
    </location>
    <ligand>
        <name>Zn(2+)</name>
        <dbReference type="ChEBI" id="CHEBI:29105"/>
        <label>1</label>
    </ligand>
</feature>
<dbReference type="Gene3D" id="2.60.260.20">
    <property type="entry name" value="Urease metallochaperone UreE, N-terminal domain"/>
    <property type="match status" value="2"/>
</dbReference>
<keyword evidence="7 14" id="KW-0863">Zinc-finger</keyword>
<dbReference type="Gene3D" id="2.10.230.10">
    <property type="entry name" value="Heat shock protein DnaJ, cysteine-rich domain"/>
    <property type="match status" value="1"/>
</dbReference>
<dbReference type="InterPro" id="IPR001623">
    <property type="entry name" value="DnaJ_domain"/>
</dbReference>
<dbReference type="Pfam" id="PF01556">
    <property type="entry name" value="DnaJ_C"/>
    <property type="match status" value="1"/>
</dbReference>
<dbReference type="Proteomes" id="UP000178187">
    <property type="component" value="Unassembled WGS sequence"/>
</dbReference>
<evidence type="ECO:0000256" key="15">
    <source>
        <dbReference type="PROSITE-ProRule" id="PRU00546"/>
    </source>
</evidence>
<sequence length="373" mass="41359">MASGTNKRDYYEVLGVSRSASQDEIKKAYRQLALKYHPDRNHEDKHAETLFKEAAEAYAVLSDSEKRAQYDKYGHSLGGSGFHGFQGFENSFTDFSDVIGDLFENFFGGGSSRSHGGKRGRRGSDLEYPVEITLEEAQKGKEYPIEFERAEICERCAGSGADTDSKKISCKTCAGYGEVRISQGFFQVQRTCPDCHGEGEIISKPCKDCHGAGRAKKTRKLSLKIPAGVDDASCLKLGAEGEAGQKGGARGDLYVYIHVKPHALFERSGNDIYLQMKIEMHQAALGTEIEVPVLDGKQMLKIPAGTQPEQTFCLRGKGMPDLRGRSLGDQIVRIKVETPARLSREECELLEQYAALREKSGNKGKSFFERWKK</sequence>
<accession>A0A1G1L1L5</accession>